<evidence type="ECO:0000256" key="6">
    <source>
        <dbReference type="ARBA" id="ARBA00023136"/>
    </source>
</evidence>
<evidence type="ECO:0000256" key="3">
    <source>
        <dbReference type="ARBA" id="ARBA00022475"/>
    </source>
</evidence>
<keyword evidence="3" id="KW-1003">Cell membrane</keyword>
<evidence type="ECO:0000256" key="2">
    <source>
        <dbReference type="ARBA" id="ARBA00005745"/>
    </source>
</evidence>
<proteinExistence type="inferred from homology"/>
<reference evidence="9 10" key="1">
    <citation type="journal article" date="2019" name="J. Gen. Appl. Microbiol.">
        <title>Aerobic degradation of cis-dichloroethene by the marine bacterium Marinobacter salsuginis strain 5N-3.</title>
        <authorList>
            <person name="Inoue Y."/>
            <person name="Fukunaga Y."/>
            <person name="Katsumata H."/>
            <person name="Ohji S."/>
            <person name="Hosoyama A."/>
            <person name="Mori K."/>
            <person name="Ando K."/>
        </authorList>
    </citation>
    <scope>NUCLEOTIDE SEQUENCE [LARGE SCALE GENOMIC DNA]</scope>
    <source>
        <strain evidence="9 10">NBRC 109114</strain>
    </source>
</reference>
<sequence>MDLATFFPFLSKSSARRKSHPKLKGNMKQEIYSQLGSFIEDGFTPYRTAEALAIEYGRDPRDKRGQFYRYLTRQLKEGDEIAKALRGVVPETDLFVLESAEQTGRLAEGFERLVFFNQQSAVLKAKMSSLFKPLAMAGAALGILYGFATGVLPGFTTMVPEDEWGAGTTSLIAMGEWLEIYTLPILLGVVVYFVVSFAMLTRLSNPIRDKYLNRFLPPWNFYQIFTSNSFLLTLGTMMESKIRLSQALPMIKEYSGPYLANHIDEMEQAVKEGATDGAAVATDLFDRESKLLLRVYGRGNQFETQVQKIAKRSMDAAMQRIDKIVEAANTAMKIVIAGIIIWIVSGIGGVVLPMISNMNMGA</sequence>
<dbReference type="EMBL" id="BGZI01000015">
    <property type="protein sequence ID" value="GBO88687.1"/>
    <property type="molecule type" value="Genomic_DNA"/>
</dbReference>
<evidence type="ECO:0000259" key="8">
    <source>
        <dbReference type="Pfam" id="PF00482"/>
    </source>
</evidence>
<keyword evidence="4 7" id="KW-0812">Transmembrane</keyword>
<dbReference type="InterPro" id="IPR042094">
    <property type="entry name" value="T2SS_GspF_sf"/>
</dbReference>
<organism evidence="9 10">
    <name type="scientific">Marinobacter salsuginis</name>
    <dbReference type="NCBI Taxonomy" id="418719"/>
    <lineage>
        <taxon>Bacteria</taxon>
        <taxon>Pseudomonadati</taxon>
        <taxon>Pseudomonadota</taxon>
        <taxon>Gammaproteobacteria</taxon>
        <taxon>Pseudomonadales</taxon>
        <taxon>Marinobacteraceae</taxon>
        <taxon>Marinobacter</taxon>
    </lineage>
</organism>
<evidence type="ECO:0000256" key="7">
    <source>
        <dbReference type="SAM" id="Phobius"/>
    </source>
</evidence>
<dbReference type="InterPro" id="IPR018076">
    <property type="entry name" value="T2SS_GspF_dom"/>
</dbReference>
<evidence type="ECO:0000313" key="10">
    <source>
        <dbReference type="Proteomes" id="UP000387223"/>
    </source>
</evidence>
<name>A0A5M3Q0S0_9GAMM</name>
<dbReference type="GO" id="GO:0005886">
    <property type="term" value="C:plasma membrane"/>
    <property type="evidence" value="ECO:0007669"/>
    <property type="project" value="UniProtKB-SubCell"/>
</dbReference>
<dbReference type="AlphaFoldDB" id="A0A5M3Q0S0"/>
<keyword evidence="6 7" id="KW-0472">Membrane</keyword>
<feature type="transmembrane region" description="Helical" evidence="7">
    <location>
        <begin position="180"/>
        <end position="200"/>
    </location>
</feature>
<dbReference type="PANTHER" id="PTHR30012">
    <property type="entry name" value="GENERAL SECRETION PATHWAY PROTEIN"/>
    <property type="match status" value="1"/>
</dbReference>
<dbReference type="InterPro" id="IPR003004">
    <property type="entry name" value="GspF/PilC"/>
</dbReference>
<comment type="subcellular location">
    <subcellularLocation>
        <location evidence="1">Cell membrane</location>
        <topology evidence="1">Multi-pass membrane protein</topology>
    </subcellularLocation>
</comment>
<keyword evidence="5 7" id="KW-1133">Transmembrane helix</keyword>
<evidence type="ECO:0000256" key="1">
    <source>
        <dbReference type="ARBA" id="ARBA00004651"/>
    </source>
</evidence>
<comment type="caution">
    <text evidence="9">The sequence shown here is derived from an EMBL/GenBank/DDBJ whole genome shotgun (WGS) entry which is preliminary data.</text>
</comment>
<evidence type="ECO:0000313" key="9">
    <source>
        <dbReference type="EMBL" id="GBO88687.1"/>
    </source>
</evidence>
<feature type="transmembrane region" description="Helical" evidence="7">
    <location>
        <begin position="134"/>
        <end position="155"/>
    </location>
</feature>
<evidence type="ECO:0000256" key="4">
    <source>
        <dbReference type="ARBA" id="ARBA00022692"/>
    </source>
</evidence>
<feature type="transmembrane region" description="Helical" evidence="7">
    <location>
        <begin position="334"/>
        <end position="355"/>
    </location>
</feature>
<gene>
    <name evidence="9" type="ORF">MSSD14B_23550</name>
</gene>
<comment type="similarity">
    <text evidence="2">Belongs to the GSP F family.</text>
</comment>
<dbReference type="Pfam" id="PF00482">
    <property type="entry name" value="T2SSF"/>
    <property type="match status" value="1"/>
</dbReference>
<dbReference type="Proteomes" id="UP000387223">
    <property type="component" value="Unassembled WGS sequence"/>
</dbReference>
<evidence type="ECO:0000256" key="5">
    <source>
        <dbReference type="ARBA" id="ARBA00022989"/>
    </source>
</evidence>
<feature type="domain" description="Type II secretion system protein GspF" evidence="8">
    <location>
        <begin position="230"/>
        <end position="347"/>
    </location>
</feature>
<accession>A0A5M3Q0S0</accession>
<dbReference type="Gene3D" id="1.20.81.30">
    <property type="entry name" value="Type II secretion system (T2SS), domain F"/>
    <property type="match status" value="2"/>
</dbReference>
<dbReference type="PANTHER" id="PTHR30012:SF0">
    <property type="entry name" value="TYPE II SECRETION SYSTEM PROTEIN F-RELATED"/>
    <property type="match status" value="1"/>
</dbReference>
<protein>
    <recommendedName>
        <fullName evidence="8">Type II secretion system protein GspF domain-containing protein</fullName>
    </recommendedName>
</protein>